<dbReference type="PANTHER" id="PTHR33119:SF1">
    <property type="entry name" value="FE2OG DIOXYGENASE DOMAIN-CONTAINING PROTEIN"/>
    <property type="match status" value="1"/>
</dbReference>
<dbReference type="AlphaFoldDB" id="A0A9P7GQ01"/>
<gene>
    <name evidence="2" type="ORF">H0H81_004816</name>
</gene>
<organism evidence="2 3">
    <name type="scientific">Sphagnurus paluster</name>
    <dbReference type="NCBI Taxonomy" id="117069"/>
    <lineage>
        <taxon>Eukaryota</taxon>
        <taxon>Fungi</taxon>
        <taxon>Dikarya</taxon>
        <taxon>Basidiomycota</taxon>
        <taxon>Agaricomycotina</taxon>
        <taxon>Agaricomycetes</taxon>
        <taxon>Agaricomycetidae</taxon>
        <taxon>Agaricales</taxon>
        <taxon>Tricholomatineae</taxon>
        <taxon>Lyophyllaceae</taxon>
        <taxon>Sphagnurus</taxon>
    </lineage>
</organism>
<dbReference type="EMBL" id="JABCKI010000122">
    <property type="protein sequence ID" value="KAG5652503.1"/>
    <property type="molecule type" value="Genomic_DNA"/>
</dbReference>
<evidence type="ECO:0000259" key="1">
    <source>
        <dbReference type="Pfam" id="PF14033"/>
    </source>
</evidence>
<evidence type="ECO:0000313" key="3">
    <source>
        <dbReference type="Proteomes" id="UP000717328"/>
    </source>
</evidence>
<reference evidence="2" key="1">
    <citation type="submission" date="2021-02" db="EMBL/GenBank/DDBJ databases">
        <authorList>
            <person name="Nieuwenhuis M."/>
            <person name="Van De Peppel L.J.J."/>
        </authorList>
    </citation>
    <scope>NUCLEOTIDE SEQUENCE</scope>
    <source>
        <strain evidence="2">D49</strain>
    </source>
</reference>
<accession>A0A9P7GQ01</accession>
<dbReference type="InterPro" id="IPR025340">
    <property type="entry name" value="DUF4246"/>
</dbReference>
<dbReference type="Proteomes" id="UP000717328">
    <property type="component" value="Unassembled WGS sequence"/>
</dbReference>
<dbReference type="OrthoDB" id="415532at2759"/>
<dbReference type="PANTHER" id="PTHR33119">
    <property type="entry name" value="IFI3P"/>
    <property type="match status" value="1"/>
</dbReference>
<evidence type="ECO:0000313" key="2">
    <source>
        <dbReference type="EMBL" id="KAG5652503.1"/>
    </source>
</evidence>
<proteinExistence type="predicted"/>
<name>A0A9P7GQ01_9AGAR</name>
<feature type="domain" description="DUF4246" evidence="1">
    <location>
        <begin position="27"/>
        <end position="458"/>
    </location>
</feature>
<keyword evidence="3" id="KW-1185">Reference proteome</keyword>
<dbReference type="Pfam" id="PF14033">
    <property type="entry name" value="DUF4246"/>
    <property type="match status" value="1"/>
</dbReference>
<dbReference type="InterPro" id="IPR049192">
    <property type="entry name" value="DUF4246_C"/>
</dbReference>
<reference evidence="2" key="2">
    <citation type="submission" date="2021-10" db="EMBL/GenBank/DDBJ databases">
        <title>Phylogenomics reveals ancestral predisposition of the termite-cultivated fungus Termitomyces towards a domesticated lifestyle.</title>
        <authorList>
            <person name="Auxier B."/>
            <person name="Grum-Grzhimaylo A."/>
            <person name="Cardenas M.E."/>
            <person name="Lodge J.D."/>
            <person name="Laessoe T."/>
            <person name="Pedersen O."/>
            <person name="Smith M.E."/>
            <person name="Kuyper T.W."/>
            <person name="Franco-Molano E.A."/>
            <person name="Baroni T.J."/>
            <person name="Aanen D.K."/>
        </authorList>
    </citation>
    <scope>NUCLEOTIDE SEQUENCE</scope>
    <source>
        <strain evidence="2">D49</strain>
    </source>
</reference>
<protein>
    <recommendedName>
        <fullName evidence="1">DUF4246 domain-containing protein</fullName>
    </recommendedName>
</protein>
<sequence length="536" mass="61335">MGPIFNPDIVGKWRAEALAVENIDITEKMVDWCIAELQHKAKDFEETWSISVYDGDVVKSDQIVPESLKQALKAAAAPLEQVPAREQDWRPGYHGTVLDLVHPSLFPLIYGHSKILPDSSVGLDDCISRSGEGQIIPVPFEENTPPRRALEYETEYQYSYSFQWLPCNVEFDGNEGAVKIVSYSNKLHPKRHRDLYAVLEKLIERAIPLWNRALTPLARQASNIFPPPRIEYYECEYDPDPENGPETDGPQRADYETERRWQAARTAWYAATRRVVQPEPDVFVPPTKEQERNGKVVDLFRDYADVGLQIIIKLENIHLTPEKPQYKGGIWRNEHICASAIYCYDSDNITPSQLAFRQQSDTDTSDITHRKNQYGWLRAVFGCSWLKPAVQNVGKVETREGRLLVWPNILQHRVEPFKLADESKPGHRKIVAMFLVDPAIKIISTANVPCQQAAWWRDAVLDELEGSSGYGGKGLAGLPQEIKDQIFNDVDDFPISVEEAKEFRLELMEERRKFAALQRDVFKEHEFSLSNISRSE</sequence>
<comment type="caution">
    <text evidence="2">The sequence shown here is derived from an EMBL/GenBank/DDBJ whole genome shotgun (WGS) entry which is preliminary data.</text>
</comment>